<reference evidence="2" key="1">
    <citation type="submission" date="2021-01" db="EMBL/GenBank/DDBJ databases">
        <authorList>
            <person name="Corre E."/>
            <person name="Pelletier E."/>
            <person name="Niang G."/>
            <person name="Scheremetjew M."/>
            <person name="Finn R."/>
            <person name="Kale V."/>
            <person name="Holt S."/>
            <person name="Cochrane G."/>
            <person name="Meng A."/>
            <person name="Brown T."/>
            <person name="Cohen L."/>
        </authorList>
    </citation>
    <scope>NUCLEOTIDE SEQUENCE</scope>
    <source>
        <strain evidence="2">UNC1205</strain>
    </source>
</reference>
<evidence type="ECO:0000256" key="1">
    <source>
        <dbReference type="SAM" id="SignalP"/>
    </source>
</evidence>
<organism evidence="2">
    <name type="scientific">Pseudo-nitzschia delicatissima</name>
    <dbReference type="NCBI Taxonomy" id="44447"/>
    <lineage>
        <taxon>Eukaryota</taxon>
        <taxon>Sar</taxon>
        <taxon>Stramenopiles</taxon>
        <taxon>Ochrophyta</taxon>
        <taxon>Bacillariophyta</taxon>
        <taxon>Bacillariophyceae</taxon>
        <taxon>Bacillariophycidae</taxon>
        <taxon>Bacillariales</taxon>
        <taxon>Bacillariaceae</taxon>
        <taxon>Pseudo-nitzschia</taxon>
    </lineage>
</organism>
<dbReference type="AlphaFoldDB" id="A0A7S0UL73"/>
<keyword evidence="1" id="KW-0732">Signal</keyword>
<feature type="signal peptide" evidence="1">
    <location>
        <begin position="1"/>
        <end position="27"/>
    </location>
</feature>
<name>A0A7S0UL73_9STRA</name>
<protein>
    <submittedName>
        <fullName evidence="2">Uncharacterized protein</fullName>
    </submittedName>
</protein>
<dbReference type="EMBL" id="HBFL01001947">
    <property type="protein sequence ID" value="CAD8761347.1"/>
    <property type="molecule type" value="Transcribed_RNA"/>
</dbReference>
<evidence type="ECO:0000313" key="2">
    <source>
        <dbReference type="EMBL" id="CAD8761347.1"/>
    </source>
</evidence>
<gene>
    <name evidence="2" type="ORF">PDEL1432_LOCUS1387</name>
</gene>
<feature type="chain" id="PRO_5031476805" evidence="1">
    <location>
        <begin position="28"/>
        <end position="235"/>
    </location>
</feature>
<accession>A0A7S0UL73</accession>
<proteinExistence type="predicted"/>
<sequence>MITTTTRYSFLLILATVLLCFPADSDAFQLPTTNSRQLAVHSKNGASVSTPQVVTRAQKATATSSTTTQLHNLFGNLFGQQESSNQASDNNPVVDVIEIPTKLVKIKPLKFFLQIFFVGIQNTPFKGAWLLNANEEVEDYLEVYFNDGTGMLRVEFDVGFGLKITRTGTRPSLQYMLQESVLLHAVLDELEAIAFGEGDGDVKDEERLLQFTEENQDILERERAKLPARAAPKEE</sequence>